<dbReference type="Pfam" id="PF04314">
    <property type="entry name" value="PCuAC"/>
    <property type="match status" value="1"/>
</dbReference>
<evidence type="ECO:0000313" key="3">
    <source>
        <dbReference type="Proteomes" id="UP000094487"/>
    </source>
</evidence>
<gene>
    <name evidence="2" type="ORF">BFL28_10275</name>
</gene>
<proteinExistence type="predicted"/>
<dbReference type="OrthoDB" id="9796962at2"/>
<dbReference type="STRING" id="1888892.BFL28_10275"/>
<organism evidence="2 3">
    <name type="scientific">Sphingomonas turrisvirgatae</name>
    <dbReference type="NCBI Taxonomy" id="1888892"/>
    <lineage>
        <taxon>Bacteria</taxon>
        <taxon>Pseudomonadati</taxon>
        <taxon>Pseudomonadota</taxon>
        <taxon>Alphaproteobacteria</taxon>
        <taxon>Sphingomonadales</taxon>
        <taxon>Sphingomonadaceae</taxon>
        <taxon>Sphingomonas</taxon>
    </lineage>
</organism>
<dbReference type="RefSeq" id="WP_069318950.1">
    <property type="nucleotide sequence ID" value="NZ_MDDS01000005.1"/>
</dbReference>
<reference evidence="2 3" key="1">
    <citation type="submission" date="2016-08" db="EMBL/GenBank/DDBJ databases">
        <title>Draft genome of the agarase producing Sphingomonas sp. MCT13.</title>
        <authorList>
            <person name="D'Andrea M.M."/>
            <person name="Rossolini G.M."/>
            <person name="Thaller M.C."/>
        </authorList>
    </citation>
    <scope>NUCLEOTIDE SEQUENCE [LARGE SCALE GENOMIC DNA]</scope>
    <source>
        <strain evidence="2 3">MCT13</strain>
    </source>
</reference>
<dbReference type="AlphaFoldDB" id="A0A1E3M0C3"/>
<evidence type="ECO:0008006" key="4">
    <source>
        <dbReference type="Google" id="ProtNLM"/>
    </source>
</evidence>
<dbReference type="InterPro" id="IPR007410">
    <property type="entry name" value="LpqE-like"/>
</dbReference>
<accession>A0A1E3M0C3</accession>
<protein>
    <recommendedName>
        <fullName evidence="4">Copper chaperone PCu(A)C</fullName>
    </recommendedName>
</protein>
<keyword evidence="1" id="KW-0732">Signal</keyword>
<comment type="caution">
    <text evidence="2">The sequence shown here is derived from an EMBL/GenBank/DDBJ whole genome shotgun (WGS) entry which is preliminary data.</text>
</comment>
<dbReference type="PANTHER" id="PTHR36302">
    <property type="entry name" value="BLR7088 PROTEIN"/>
    <property type="match status" value="1"/>
</dbReference>
<dbReference type="Gene3D" id="2.60.40.1890">
    <property type="entry name" value="PCu(A)C copper chaperone"/>
    <property type="match status" value="1"/>
</dbReference>
<feature type="chain" id="PRO_5009132248" description="Copper chaperone PCu(A)C" evidence="1">
    <location>
        <begin position="21"/>
        <end position="142"/>
    </location>
</feature>
<dbReference type="PANTHER" id="PTHR36302:SF1">
    <property type="entry name" value="COPPER CHAPERONE PCU(A)C"/>
    <property type="match status" value="1"/>
</dbReference>
<name>A0A1E3M0C3_9SPHN</name>
<dbReference type="EMBL" id="MDDS01000005">
    <property type="protein sequence ID" value="ODP39449.1"/>
    <property type="molecule type" value="Genomic_DNA"/>
</dbReference>
<evidence type="ECO:0000256" key="1">
    <source>
        <dbReference type="SAM" id="SignalP"/>
    </source>
</evidence>
<feature type="signal peptide" evidence="1">
    <location>
        <begin position="1"/>
        <end position="20"/>
    </location>
</feature>
<dbReference type="PROSITE" id="PS51257">
    <property type="entry name" value="PROKAR_LIPOPROTEIN"/>
    <property type="match status" value="1"/>
</dbReference>
<dbReference type="SUPFAM" id="SSF110087">
    <property type="entry name" value="DR1885-like metal-binding protein"/>
    <property type="match status" value="1"/>
</dbReference>
<keyword evidence="3" id="KW-1185">Reference proteome</keyword>
<evidence type="ECO:0000313" key="2">
    <source>
        <dbReference type="EMBL" id="ODP39449.1"/>
    </source>
</evidence>
<dbReference type="InterPro" id="IPR036182">
    <property type="entry name" value="PCuAC_sf"/>
</dbReference>
<sequence>MRRLFALCLVTATLAACQQAELGANDAWVRLPAVTGRPGAAYLTIRGGSEPTTLVAVSSPAAIRTELHEMKQEGGMMTMAPRRDVAVPAGQTVELKPGGIHVMLYDISPSVRAGSAVPLKLSFADGRVLEVSAKVKAAGDAD</sequence>
<dbReference type="Proteomes" id="UP000094487">
    <property type="component" value="Unassembled WGS sequence"/>
</dbReference>
<dbReference type="InterPro" id="IPR058248">
    <property type="entry name" value="Lxx211020-like"/>
</dbReference>